<protein>
    <submittedName>
        <fullName evidence="1">HAD hydrolase, family IA, variant 1</fullName>
        <ecNumber evidence="1">3.1.3.18</ecNumber>
    </submittedName>
</protein>
<evidence type="ECO:0000313" key="1">
    <source>
        <dbReference type="EMBL" id="EEJ52311.1"/>
    </source>
</evidence>
<dbReference type="FunCoup" id="C2KV98">
    <property type="interactions" value="116"/>
</dbReference>
<dbReference type="SFLD" id="SFLDG01135">
    <property type="entry name" value="C1.5.6:_HAD__Beta-PGM__Phospha"/>
    <property type="match status" value="1"/>
</dbReference>
<dbReference type="SFLD" id="SFLDG01129">
    <property type="entry name" value="C1.5:_HAD__Beta-PGM__Phosphata"/>
    <property type="match status" value="1"/>
</dbReference>
<dbReference type="FunFam" id="3.40.50.1000:FF:000022">
    <property type="entry name" value="Phosphoglycolate phosphatase"/>
    <property type="match status" value="1"/>
</dbReference>
<dbReference type="PANTHER" id="PTHR43434:SF1">
    <property type="entry name" value="PHOSPHOGLYCOLATE PHOSPHATASE"/>
    <property type="match status" value="1"/>
</dbReference>
<dbReference type="InParanoid" id="C2KV98"/>
<dbReference type="STRING" id="585501.HMPREF6123_0417"/>
<dbReference type="AlphaFoldDB" id="C2KV98"/>
<keyword evidence="1" id="KW-0378">Hydrolase</keyword>
<dbReference type="NCBIfam" id="TIGR01509">
    <property type="entry name" value="HAD-SF-IA-v3"/>
    <property type="match status" value="1"/>
</dbReference>
<dbReference type="SFLD" id="SFLDS00003">
    <property type="entry name" value="Haloacid_Dehalogenase"/>
    <property type="match status" value="1"/>
</dbReference>
<dbReference type="HOGENOM" id="CLU_045011_19_1_9"/>
<dbReference type="NCBIfam" id="TIGR01549">
    <property type="entry name" value="HAD-SF-IA-v1"/>
    <property type="match status" value="1"/>
</dbReference>
<evidence type="ECO:0000313" key="2">
    <source>
        <dbReference type="Proteomes" id="UP000004121"/>
    </source>
</evidence>
<keyword evidence="2" id="KW-1185">Reference proteome</keyword>
<dbReference type="InterPro" id="IPR041492">
    <property type="entry name" value="HAD_2"/>
</dbReference>
<dbReference type="PROSITE" id="PS01228">
    <property type="entry name" value="COF_1"/>
    <property type="match status" value="1"/>
</dbReference>
<dbReference type="PANTHER" id="PTHR43434">
    <property type="entry name" value="PHOSPHOGLYCOLATE PHOSPHATASE"/>
    <property type="match status" value="1"/>
</dbReference>
<dbReference type="EMBL" id="ACKX01000046">
    <property type="protein sequence ID" value="EEJ52311.1"/>
    <property type="molecule type" value="Genomic_DNA"/>
</dbReference>
<dbReference type="PRINTS" id="PR00413">
    <property type="entry name" value="HADHALOGNASE"/>
</dbReference>
<proteinExistence type="predicted"/>
<dbReference type="GO" id="GO:0005829">
    <property type="term" value="C:cytosol"/>
    <property type="evidence" value="ECO:0007669"/>
    <property type="project" value="TreeGrafter"/>
</dbReference>
<name>C2KV98_9FIRM</name>
<dbReference type="Proteomes" id="UP000004121">
    <property type="component" value="Unassembled WGS sequence"/>
</dbReference>
<accession>C2KV98</accession>
<dbReference type="InterPro" id="IPR036412">
    <property type="entry name" value="HAD-like_sf"/>
</dbReference>
<dbReference type="InterPro" id="IPR050155">
    <property type="entry name" value="HAD-like_hydrolase_sf"/>
</dbReference>
<gene>
    <name evidence="1" type="primary">gph</name>
    <name evidence="1" type="ORF">HMPREF6123_0417</name>
</gene>
<dbReference type="eggNOG" id="COG0546">
    <property type="taxonomic scope" value="Bacteria"/>
</dbReference>
<dbReference type="Gene3D" id="1.10.150.240">
    <property type="entry name" value="Putative phosphatase, domain 2"/>
    <property type="match status" value="1"/>
</dbReference>
<dbReference type="SUPFAM" id="SSF56784">
    <property type="entry name" value="HAD-like"/>
    <property type="match status" value="1"/>
</dbReference>
<dbReference type="InterPro" id="IPR006439">
    <property type="entry name" value="HAD-SF_hydro_IA"/>
</dbReference>
<dbReference type="GO" id="GO:0006281">
    <property type="term" value="P:DNA repair"/>
    <property type="evidence" value="ECO:0007669"/>
    <property type="project" value="TreeGrafter"/>
</dbReference>
<dbReference type="Gene3D" id="3.40.50.1000">
    <property type="entry name" value="HAD superfamily/HAD-like"/>
    <property type="match status" value="1"/>
</dbReference>
<dbReference type="EC" id="3.1.3.18" evidence="1"/>
<dbReference type="GO" id="GO:0008967">
    <property type="term" value="F:phosphoglycolate phosphatase activity"/>
    <property type="evidence" value="ECO:0007669"/>
    <property type="project" value="UniProtKB-EC"/>
</dbReference>
<organism evidence="1 2">
    <name type="scientific">Oribacterium sinus F0268</name>
    <dbReference type="NCBI Taxonomy" id="585501"/>
    <lineage>
        <taxon>Bacteria</taxon>
        <taxon>Bacillati</taxon>
        <taxon>Bacillota</taxon>
        <taxon>Clostridia</taxon>
        <taxon>Lachnospirales</taxon>
        <taxon>Lachnospiraceae</taxon>
        <taxon>Oribacterium</taxon>
    </lineage>
</organism>
<dbReference type="InterPro" id="IPR023198">
    <property type="entry name" value="PGP-like_dom2"/>
</dbReference>
<comment type="caution">
    <text evidence="1">The sequence shown here is derived from an EMBL/GenBank/DDBJ whole genome shotgun (WGS) entry which is preliminary data.</text>
</comment>
<dbReference type="Pfam" id="PF13419">
    <property type="entry name" value="HAD_2"/>
    <property type="match status" value="1"/>
</dbReference>
<reference evidence="1 2" key="1">
    <citation type="submission" date="2009-04" db="EMBL/GenBank/DDBJ databases">
        <authorList>
            <person name="Qin X."/>
            <person name="Bachman B."/>
            <person name="Battles P."/>
            <person name="Bell A."/>
            <person name="Bess C."/>
            <person name="Bickham C."/>
            <person name="Chaboub L."/>
            <person name="Chen D."/>
            <person name="Coyle M."/>
            <person name="Deiros D.R."/>
            <person name="Dinh H."/>
            <person name="Forbes L."/>
            <person name="Fowler G."/>
            <person name="Francisco L."/>
            <person name="Fu Q."/>
            <person name="Gubbala S."/>
            <person name="Hale W."/>
            <person name="Han Y."/>
            <person name="Hemphill L."/>
            <person name="Highlander S.K."/>
            <person name="Hirani K."/>
            <person name="Hogues M."/>
            <person name="Jackson L."/>
            <person name="Jakkamsetti A."/>
            <person name="Javaid M."/>
            <person name="Jiang H."/>
            <person name="Korchina V."/>
            <person name="Kovar C."/>
            <person name="Lara F."/>
            <person name="Lee S."/>
            <person name="Mata R."/>
            <person name="Mathew T."/>
            <person name="Moen C."/>
            <person name="Morales K."/>
            <person name="Munidasa M."/>
            <person name="Nazareth L."/>
            <person name="Ngo R."/>
            <person name="Nguyen L."/>
            <person name="Okwuonu G."/>
            <person name="Ongeri F."/>
            <person name="Patil S."/>
            <person name="Petrosino J."/>
            <person name="Pham C."/>
            <person name="Pham P."/>
            <person name="Pu L.-L."/>
            <person name="Puazo M."/>
            <person name="Raj R."/>
            <person name="Reid J."/>
            <person name="Rouhana J."/>
            <person name="Saada N."/>
            <person name="Shang Y."/>
            <person name="Simmons D."/>
            <person name="Thornton R."/>
            <person name="Warren J."/>
            <person name="Weissenberger G."/>
            <person name="Zhang J."/>
            <person name="Zhang L."/>
            <person name="Zhou C."/>
            <person name="Zhu D."/>
            <person name="Muzny D."/>
            <person name="Worley K."/>
            <person name="Gibbs R."/>
        </authorList>
    </citation>
    <scope>NUCLEOTIDE SEQUENCE [LARGE SCALE GENOMIC DNA]</scope>
    <source>
        <strain evidence="1 2">F0268</strain>
    </source>
</reference>
<dbReference type="InterPro" id="IPR023214">
    <property type="entry name" value="HAD_sf"/>
</dbReference>
<sequence length="269" mass="30664">MHSEYTLKAFKKYIEELKMGKKIKAVLFDLDGTLVNTLASLKRNMDLTMEHFSLEGVSLEETKKFVGVGTKKFVERSLEKNAQIWYEKAEKWEAKDEEKAMDLDLKGDEIMELYEEAYEYYRSIFPDNCTYEAEPYPGIPACLKRLEEKGISRVCITNKPKEEASIILNKVFAPDSFTLVLGDNGKIPLKPNPDMLLTVCKELGISSEEAVMVGDTKTDLDAAKNAGILSIGCLYGFRDKKELEEHGAKYLVKDGEELWQVLEENFLEK</sequence>